<dbReference type="InterPro" id="IPR009078">
    <property type="entry name" value="Ferritin-like_SF"/>
</dbReference>
<proteinExistence type="predicted"/>
<evidence type="ECO:0000313" key="1">
    <source>
        <dbReference type="EMBL" id="MFD2184237.1"/>
    </source>
</evidence>
<sequence>MGIFSKDIRTMDDLFVHTLRDVYYAENRIVKALPEMIEKAGDPQLKRAFKAHLGETETHIARLQQVFRMHGLEVRGVDCPAIDGIIEETDDVVGEVDDPTVLDAALIAAAQAVEHYEITRYGTLIAWARQLGRTDCASVLQTTLDEEKATDLALTAMAEGSVNQKARAAR</sequence>
<dbReference type="Proteomes" id="UP001597314">
    <property type="component" value="Unassembled WGS sequence"/>
</dbReference>
<dbReference type="RefSeq" id="WP_378479383.1">
    <property type="nucleotide sequence ID" value="NZ_JBHUIW010000025.1"/>
</dbReference>
<dbReference type="PANTHER" id="PTHR30565:SF9">
    <property type="entry name" value="PROTEIN YCIF"/>
    <property type="match status" value="1"/>
</dbReference>
<dbReference type="CDD" id="cd07909">
    <property type="entry name" value="YciF"/>
    <property type="match status" value="1"/>
</dbReference>
<name>A0ABW5AQ91_9BRAD</name>
<dbReference type="Gene3D" id="1.20.1260.10">
    <property type="match status" value="1"/>
</dbReference>
<dbReference type="InterPro" id="IPR047114">
    <property type="entry name" value="YciF"/>
</dbReference>
<dbReference type="InterPro" id="IPR010287">
    <property type="entry name" value="DUF892_YciF-like"/>
</dbReference>
<evidence type="ECO:0000313" key="2">
    <source>
        <dbReference type="Proteomes" id="UP001597314"/>
    </source>
</evidence>
<dbReference type="PANTHER" id="PTHR30565">
    <property type="entry name" value="PROTEIN YCIF"/>
    <property type="match status" value="1"/>
</dbReference>
<accession>A0ABW5AQ91</accession>
<gene>
    <name evidence="1" type="ORF">ACFSOX_18945</name>
</gene>
<dbReference type="SUPFAM" id="SSF47240">
    <property type="entry name" value="Ferritin-like"/>
    <property type="match status" value="1"/>
</dbReference>
<dbReference type="InterPro" id="IPR012347">
    <property type="entry name" value="Ferritin-like"/>
</dbReference>
<dbReference type="Pfam" id="PF05974">
    <property type="entry name" value="DUF892"/>
    <property type="match status" value="1"/>
</dbReference>
<comment type="caution">
    <text evidence="1">The sequence shown here is derived from an EMBL/GenBank/DDBJ whole genome shotgun (WGS) entry which is preliminary data.</text>
</comment>
<reference evidence="2" key="1">
    <citation type="journal article" date="2019" name="Int. J. Syst. Evol. Microbiol.">
        <title>The Global Catalogue of Microorganisms (GCM) 10K type strain sequencing project: providing services to taxonomists for standard genome sequencing and annotation.</title>
        <authorList>
            <consortium name="The Broad Institute Genomics Platform"/>
            <consortium name="The Broad Institute Genome Sequencing Center for Infectious Disease"/>
            <person name="Wu L."/>
            <person name="Ma J."/>
        </authorList>
    </citation>
    <scope>NUCLEOTIDE SEQUENCE [LARGE SCALE GENOMIC DNA]</scope>
    <source>
        <strain evidence="2">CGMCC 1.6774</strain>
    </source>
</reference>
<keyword evidence="2" id="KW-1185">Reference proteome</keyword>
<protein>
    <submittedName>
        <fullName evidence="1">Ferritin-like domain-containing protein</fullName>
    </submittedName>
</protein>
<dbReference type="EMBL" id="JBHUIW010000025">
    <property type="protein sequence ID" value="MFD2184237.1"/>
    <property type="molecule type" value="Genomic_DNA"/>
</dbReference>
<organism evidence="1 2">
    <name type="scientific">Rhodoplanes azumiensis</name>
    <dbReference type="NCBI Taxonomy" id="1897628"/>
    <lineage>
        <taxon>Bacteria</taxon>
        <taxon>Pseudomonadati</taxon>
        <taxon>Pseudomonadota</taxon>
        <taxon>Alphaproteobacteria</taxon>
        <taxon>Hyphomicrobiales</taxon>
        <taxon>Nitrobacteraceae</taxon>
        <taxon>Rhodoplanes</taxon>
    </lineage>
</organism>